<evidence type="ECO:0000313" key="2">
    <source>
        <dbReference type="EMBL" id="KAF0046583.1"/>
    </source>
</evidence>
<dbReference type="Proteomes" id="UP000438429">
    <property type="component" value="Unassembled WGS sequence"/>
</dbReference>
<organism evidence="2 3">
    <name type="scientific">Scophthalmus maximus</name>
    <name type="common">Turbot</name>
    <name type="synonym">Psetta maxima</name>
    <dbReference type="NCBI Taxonomy" id="52904"/>
    <lineage>
        <taxon>Eukaryota</taxon>
        <taxon>Metazoa</taxon>
        <taxon>Chordata</taxon>
        <taxon>Craniata</taxon>
        <taxon>Vertebrata</taxon>
        <taxon>Euteleostomi</taxon>
        <taxon>Actinopterygii</taxon>
        <taxon>Neopterygii</taxon>
        <taxon>Teleostei</taxon>
        <taxon>Neoteleostei</taxon>
        <taxon>Acanthomorphata</taxon>
        <taxon>Carangaria</taxon>
        <taxon>Pleuronectiformes</taxon>
        <taxon>Pleuronectoidei</taxon>
        <taxon>Scophthalmidae</taxon>
        <taxon>Scophthalmus</taxon>
    </lineage>
</organism>
<feature type="compositionally biased region" description="Polar residues" evidence="1">
    <location>
        <begin position="17"/>
        <end position="27"/>
    </location>
</feature>
<dbReference type="EMBL" id="VEVO01000001">
    <property type="protein sequence ID" value="KAF0046583.1"/>
    <property type="molecule type" value="Genomic_DNA"/>
</dbReference>
<accession>A0A6A4TKJ4</accession>
<comment type="caution">
    <text evidence="2">The sequence shown here is derived from an EMBL/GenBank/DDBJ whole genome shotgun (WGS) entry which is preliminary data.</text>
</comment>
<feature type="region of interest" description="Disordered" evidence="1">
    <location>
        <begin position="15"/>
        <end position="98"/>
    </location>
</feature>
<evidence type="ECO:0000256" key="1">
    <source>
        <dbReference type="SAM" id="MobiDB-lite"/>
    </source>
</evidence>
<dbReference type="AlphaFoldDB" id="A0A6A4TKJ4"/>
<reference evidence="2 3" key="1">
    <citation type="submission" date="2019-06" db="EMBL/GenBank/DDBJ databases">
        <title>Draft genomes of female and male turbot (Scophthalmus maximus).</title>
        <authorList>
            <person name="Xu H."/>
            <person name="Xu X.-W."/>
            <person name="Shao C."/>
            <person name="Chen S."/>
        </authorList>
    </citation>
    <scope>NUCLEOTIDE SEQUENCE [LARGE SCALE GENOMIC DNA]</scope>
    <source>
        <strain evidence="2">Ysfricsl-2016a</strain>
        <tissue evidence="2">Blood</tissue>
    </source>
</reference>
<evidence type="ECO:0000313" key="3">
    <source>
        <dbReference type="Proteomes" id="UP000438429"/>
    </source>
</evidence>
<protein>
    <submittedName>
        <fullName evidence="2">Uncharacterized protein</fullName>
    </submittedName>
</protein>
<sequence>MGLCYSLRPRLFGDLSGSISNATSDSDQPPDAAVPSRAGGARPEDAAGCADTSALRPGDPARLPAGEHRRGDTGADGALIQNGGGGGGGGKGTGKDRGRRLQLLQKTSAQKQKNWDKLLVEEKEAEKEAKKVSKSIDRALKELKREYKQTHRLLLLAIDFTFRMYDQFMKCEALILNHQTIYKATTII</sequence>
<proteinExistence type="predicted"/>
<feature type="compositionally biased region" description="Gly residues" evidence="1">
    <location>
        <begin position="82"/>
        <end position="92"/>
    </location>
</feature>
<gene>
    <name evidence="2" type="ORF">F2P81_000216</name>
</gene>
<name>A0A6A4TKJ4_SCOMX</name>